<evidence type="ECO:0000313" key="2">
    <source>
        <dbReference type="Proteomes" id="UP000597886"/>
    </source>
</evidence>
<dbReference type="AlphaFoldDB" id="A0AA91BZ61"/>
<accession>A0AA91BZ61</accession>
<dbReference type="RefSeq" id="WP_171205590.1">
    <property type="nucleotide sequence ID" value="NZ_WVRA01000003.1"/>
</dbReference>
<comment type="caution">
    <text evidence="1">The sequence shown here is derived from an EMBL/GenBank/DDBJ whole genome shotgun (WGS) entry which is preliminary data.</text>
</comment>
<proteinExistence type="predicted"/>
<dbReference type="EMBL" id="WVRA01000003">
    <property type="protein sequence ID" value="NOE18654.1"/>
    <property type="molecule type" value="Genomic_DNA"/>
</dbReference>
<dbReference type="Proteomes" id="UP000597886">
    <property type="component" value="Unassembled WGS sequence"/>
</dbReference>
<sequence length="59" mass="6650">MSKLDQIIANNARVTQSRRKPGFLSQRARVLLLTLTSLLLVFVFFTQPQVRAAIHTLIG</sequence>
<organism evidence="1 2">
    <name type="scientific">Ruegeria atlantica</name>
    <dbReference type="NCBI Taxonomy" id="81569"/>
    <lineage>
        <taxon>Bacteria</taxon>
        <taxon>Pseudomonadati</taxon>
        <taxon>Pseudomonadota</taxon>
        <taxon>Alphaproteobacteria</taxon>
        <taxon>Rhodobacterales</taxon>
        <taxon>Roseobacteraceae</taxon>
        <taxon>Ruegeria</taxon>
    </lineage>
</organism>
<reference evidence="1" key="1">
    <citation type="submission" date="2019-12" db="EMBL/GenBank/DDBJ databases">
        <title>Ruegeria JWLKs population differentiation of coral mucus and skeleton niches.</title>
        <authorList>
            <person name="Luo D."/>
        </authorList>
    </citation>
    <scope>NUCLEOTIDE SEQUENCE</scope>
    <source>
        <strain evidence="1">HKCCD6181</strain>
    </source>
</reference>
<evidence type="ECO:0000313" key="1">
    <source>
        <dbReference type="EMBL" id="NOE18654.1"/>
    </source>
</evidence>
<protein>
    <submittedName>
        <fullName evidence="1">Uncharacterized protein</fullName>
    </submittedName>
</protein>
<name>A0AA91BZ61_9RHOB</name>
<gene>
    <name evidence="1" type="ORF">GS634_11050</name>
</gene>